<evidence type="ECO:0000313" key="6">
    <source>
        <dbReference type="Proteomes" id="UP000317650"/>
    </source>
</evidence>
<proteinExistence type="predicted"/>
<feature type="domain" description="HTH La-type RNA-binding" evidence="4">
    <location>
        <begin position="360"/>
        <end position="449"/>
    </location>
</feature>
<feature type="region of interest" description="Disordered" evidence="3">
    <location>
        <begin position="149"/>
        <end position="315"/>
    </location>
</feature>
<dbReference type="FunFam" id="1.10.10.10:FF:000131">
    <property type="entry name" value="la-related protein 1B isoform X2"/>
    <property type="match status" value="1"/>
</dbReference>
<evidence type="ECO:0000256" key="1">
    <source>
        <dbReference type="ARBA" id="ARBA00022884"/>
    </source>
</evidence>
<evidence type="ECO:0000313" key="5">
    <source>
        <dbReference type="EMBL" id="THU54901.1"/>
    </source>
</evidence>
<feature type="compositionally biased region" description="Basic and acidic residues" evidence="3">
    <location>
        <begin position="270"/>
        <end position="291"/>
    </location>
</feature>
<dbReference type="PANTHER" id="PTHR22792">
    <property type="entry name" value="LUPUS LA PROTEIN-RELATED"/>
    <property type="match status" value="1"/>
</dbReference>
<keyword evidence="6" id="KW-1185">Reference proteome</keyword>
<name>A0A4S8J0W4_MUSBA</name>
<keyword evidence="1 2" id="KW-0694">RNA-binding</keyword>
<feature type="compositionally biased region" description="Basic and acidic residues" evidence="3">
    <location>
        <begin position="64"/>
        <end position="74"/>
    </location>
</feature>
<dbReference type="AlphaFoldDB" id="A0A4S8J0W4"/>
<dbReference type="InterPro" id="IPR006630">
    <property type="entry name" value="La_HTH"/>
</dbReference>
<feature type="compositionally biased region" description="Polar residues" evidence="3">
    <location>
        <begin position="218"/>
        <end position="230"/>
    </location>
</feature>
<feature type="compositionally biased region" description="Polar residues" evidence="3">
    <location>
        <begin position="149"/>
        <end position="163"/>
    </location>
</feature>
<feature type="compositionally biased region" description="Low complexity" evidence="3">
    <location>
        <begin position="1"/>
        <end position="18"/>
    </location>
</feature>
<dbReference type="Gene3D" id="1.10.10.10">
    <property type="entry name" value="Winged helix-like DNA-binding domain superfamily/Winged helix DNA-binding domain"/>
    <property type="match status" value="1"/>
</dbReference>
<sequence>MAAAASSAADPSASSSSPRSGRVARYPRSHVVRGESDAPAAGNPPSHSSPPPPRPAVVIPSQETADRSPRKPPLEDLPPSSEAAGGKKQAWKRPANGSIDAGAAVMGGAASWPALSESAKACPRSPSSDALKPHSDGLLSAYLGHAISTSLPKTNSNPSSPARQKSMKRGGSGGDGVSGEPTDSGAALPSPPPASSPLPLANLDKQAPPEISPRGKTTKNTSNWDHSSPGGSLGSQAHDGGDHLRSYGFNQRWKNGSGAGSHHNNFGSRYDQERGGYEGYRRNAGGRDIHMQQRGSRPYLRPPAPPVTPPFLSPPPQVLPYGNQMVFSDMSSPIFYVATQPPPEGVPFVPHPAVPSAMFIPAIDPQCASLLKQIDYYFSSDNLCRDVFLRNNMDEQGWVPISLIAGFNRVRQLTTSIDFILDTLRLSTIVEVQGDKVRKRNDWMNWVLPPSNVSGQSPATLNSDNLAARLQSVGLEGAAVWSSTRVPNHGERFLTRSASGNLRNQLQVAVNSDRDDTGKVIGLADSVRTKSGRSLFRSDTL</sequence>
<dbReference type="PROSITE" id="PS50961">
    <property type="entry name" value="HTH_LA"/>
    <property type="match status" value="1"/>
</dbReference>
<dbReference type="GO" id="GO:0005737">
    <property type="term" value="C:cytoplasm"/>
    <property type="evidence" value="ECO:0007669"/>
    <property type="project" value="UniProtKB-ARBA"/>
</dbReference>
<dbReference type="SMART" id="SM00715">
    <property type="entry name" value="LA"/>
    <property type="match status" value="1"/>
</dbReference>
<comment type="caution">
    <text evidence="5">The sequence shown here is derived from an EMBL/GenBank/DDBJ whole genome shotgun (WGS) entry which is preliminary data.</text>
</comment>
<dbReference type="InterPro" id="IPR036388">
    <property type="entry name" value="WH-like_DNA-bd_sf"/>
</dbReference>
<dbReference type="SUPFAM" id="SSF46785">
    <property type="entry name" value="Winged helix' DNA-binding domain"/>
    <property type="match status" value="1"/>
</dbReference>
<organism evidence="5 6">
    <name type="scientific">Musa balbisiana</name>
    <name type="common">Banana</name>
    <dbReference type="NCBI Taxonomy" id="52838"/>
    <lineage>
        <taxon>Eukaryota</taxon>
        <taxon>Viridiplantae</taxon>
        <taxon>Streptophyta</taxon>
        <taxon>Embryophyta</taxon>
        <taxon>Tracheophyta</taxon>
        <taxon>Spermatophyta</taxon>
        <taxon>Magnoliopsida</taxon>
        <taxon>Liliopsida</taxon>
        <taxon>Zingiberales</taxon>
        <taxon>Musaceae</taxon>
        <taxon>Musa</taxon>
    </lineage>
</organism>
<feature type="region of interest" description="Disordered" evidence="3">
    <location>
        <begin position="113"/>
        <end position="136"/>
    </location>
</feature>
<dbReference type="PANTHER" id="PTHR22792:SF132">
    <property type="entry name" value="LA-RELATED PROTEIN 1"/>
    <property type="match status" value="1"/>
</dbReference>
<dbReference type="Proteomes" id="UP000317650">
    <property type="component" value="Chromosome 11"/>
</dbReference>
<dbReference type="CDD" id="cd07323">
    <property type="entry name" value="LAM"/>
    <property type="match status" value="1"/>
</dbReference>
<evidence type="ECO:0000256" key="3">
    <source>
        <dbReference type="SAM" id="MobiDB-lite"/>
    </source>
</evidence>
<dbReference type="STRING" id="52838.A0A4S8J0W4"/>
<reference evidence="5 6" key="1">
    <citation type="journal article" date="2019" name="Nat. Plants">
        <title>Genome sequencing of Musa balbisiana reveals subgenome evolution and function divergence in polyploid bananas.</title>
        <authorList>
            <person name="Yao X."/>
        </authorList>
    </citation>
    <scope>NUCLEOTIDE SEQUENCE [LARGE SCALE GENOMIC DNA]</scope>
    <source>
        <strain evidence="6">cv. DH-PKW</strain>
        <tissue evidence="5">Leaves</tissue>
    </source>
</reference>
<gene>
    <name evidence="5" type="ORF">C4D60_Mb11t00930</name>
</gene>
<dbReference type="InterPro" id="IPR036390">
    <property type="entry name" value="WH_DNA-bd_sf"/>
</dbReference>
<dbReference type="InterPro" id="IPR045180">
    <property type="entry name" value="La_dom_prot"/>
</dbReference>
<evidence type="ECO:0000259" key="4">
    <source>
        <dbReference type="PROSITE" id="PS50961"/>
    </source>
</evidence>
<feature type="region of interest" description="Disordered" evidence="3">
    <location>
        <begin position="1"/>
        <end position="101"/>
    </location>
</feature>
<evidence type="ECO:0000256" key="2">
    <source>
        <dbReference type="PROSITE-ProRule" id="PRU00332"/>
    </source>
</evidence>
<protein>
    <recommendedName>
        <fullName evidence="4">HTH La-type RNA-binding domain-containing protein</fullName>
    </recommendedName>
</protein>
<accession>A0A4S8J0W4</accession>
<dbReference type="Pfam" id="PF05383">
    <property type="entry name" value="La"/>
    <property type="match status" value="1"/>
</dbReference>
<feature type="compositionally biased region" description="Pro residues" evidence="3">
    <location>
        <begin position="300"/>
        <end position="315"/>
    </location>
</feature>
<dbReference type="EMBL" id="PYDT01000007">
    <property type="protein sequence ID" value="THU54901.1"/>
    <property type="molecule type" value="Genomic_DNA"/>
</dbReference>
<dbReference type="GO" id="GO:0003723">
    <property type="term" value="F:RNA binding"/>
    <property type="evidence" value="ECO:0007669"/>
    <property type="project" value="UniProtKB-UniRule"/>
</dbReference>